<dbReference type="Gene3D" id="3.20.90.10">
    <property type="entry name" value="Tubby Protein, Chain A"/>
    <property type="match status" value="1"/>
</dbReference>
<feature type="compositionally biased region" description="Basic residues" evidence="5">
    <location>
        <begin position="266"/>
        <end position="289"/>
    </location>
</feature>
<evidence type="ECO:0000256" key="5">
    <source>
        <dbReference type="SAM" id="MobiDB-lite"/>
    </source>
</evidence>
<comment type="subcellular location">
    <subcellularLocation>
        <location evidence="1">Cytoplasm</location>
    </subcellularLocation>
</comment>
<feature type="compositionally biased region" description="Polar residues" evidence="5">
    <location>
        <begin position="218"/>
        <end position="263"/>
    </location>
</feature>
<comment type="similarity">
    <text evidence="2 4">Belongs to the TUB family.</text>
</comment>
<feature type="compositionally biased region" description="Pro residues" evidence="5">
    <location>
        <begin position="116"/>
        <end position="128"/>
    </location>
</feature>
<dbReference type="InterPro" id="IPR018066">
    <property type="entry name" value="Tubby_C_CS"/>
</dbReference>
<evidence type="ECO:0000256" key="2">
    <source>
        <dbReference type="ARBA" id="ARBA00007129"/>
    </source>
</evidence>
<dbReference type="EMBL" id="GEEE01024487">
    <property type="protein sequence ID" value="JAP38738.1"/>
    <property type="molecule type" value="Transcribed_RNA"/>
</dbReference>
<reference evidence="7" key="1">
    <citation type="submission" date="2016-01" db="EMBL/GenBank/DDBJ databases">
        <title>Reference transcriptome for the parasite Schistocephalus solidus: insights into the molecular evolution of parasitism.</title>
        <authorList>
            <person name="Hebert F.O."/>
            <person name="Grambauer S."/>
            <person name="Barber I."/>
            <person name="Landry C.R."/>
            <person name="Aubin-Horth N."/>
        </authorList>
    </citation>
    <scope>NUCLEOTIDE SEQUENCE</scope>
</reference>
<evidence type="ECO:0000256" key="1">
    <source>
        <dbReference type="ARBA" id="ARBA00004496"/>
    </source>
</evidence>
<feature type="compositionally biased region" description="Polar residues" evidence="5">
    <location>
        <begin position="64"/>
        <end position="79"/>
    </location>
</feature>
<evidence type="ECO:0000313" key="7">
    <source>
        <dbReference type="EMBL" id="JAP38738.1"/>
    </source>
</evidence>
<evidence type="ECO:0000256" key="3">
    <source>
        <dbReference type="ARBA" id="ARBA00022490"/>
    </source>
</evidence>
<dbReference type="GO" id="GO:0061512">
    <property type="term" value="P:protein localization to cilium"/>
    <property type="evidence" value="ECO:0007669"/>
    <property type="project" value="TreeGrafter"/>
</dbReference>
<feature type="domain" description="Tubby C-terminal" evidence="6">
    <location>
        <begin position="339"/>
        <end position="618"/>
    </location>
</feature>
<evidence type="ECO:0000256" key="4">
    <source>
        <dbReference type="RuleBase" id="RU361125"/>
    </source>
</evidence>
<name>A0A0X3NGD8_SCHSO</name>
<dbReference type="GO" id="GO:0005929">
    <property type="term" value="C:cilium"/>
    <property type="evidence" value="ECO:0007669"/>
    <property type="project" value="TreeGrafter"/>
</dbReference>
<dbReference type="PRINTS" id="PR01573">
    <property type="entry name" value="SUPERTUBBY"/>
</dbReference>
<sequence length="624" mass="70129">MDLTVVDSEERQSKLDKQRDLLIKKRKQKHAHQVLSLHEKSLKAAVGTAPRSPKSTKHSERTAAEQNSYAYDGPQSYNLGNPDLIETPSVQVLRIARSPSQNSNSPRKHNSDGEQPEPPRPSTRPSPKPSMMRFSEEPAKQAFHSPIRPMKLPLPAVTDADDQQHLFAAADDRVTFPDTASHRDSPRSRETRRTSAPRRPQPPRTNNLVHSKPEESTKNNCVSTSLVQEFTLPSDSSPSWMEDISQPSDAASKITGSIPNSSPCVRLRKTSNQKNSHNKKNGRKNYLKKTHSDDSKAVEETLASASNIHAAVGDKISRKPTKKETFEPEDDVESFVICPAPKGTKVRCRISRDKRGVDRGFFPTYFLHLERDDGRRFFLLAARRRRRSTTSNYVISFDATDLSRSSCRMAGKVRANFVGTHFTVYDFPSTKIVRGGMTERSESEVVATPGRSSIMSGSIPPSPREAREVAAIIYDPNILGFKGPRKMTVIIPKMDEDGNMMNIYSDNRLHDAKTAYSSKQISKDSCLLLDQWRKRKTYAIMELRNKTPVWNEDTQSYVLNFHGRVTQASVKNFQIVPKADENNVLMQFGRVSEDVFSMDFEYPLCALQAFGIALSSFDGKLACE</sequence>
<evidence type="ECO:0000259" key="6">
    <source>
        <dbReference type="Pfam" id="PF01167"/>
    </source>
</evidence>
<keyword evidence="3" id="KW-0963">Cytoplasm</keyword>
<feature type="region of interest" description="Disordered" evidence="5">
    <location>
        <begin position="26"/>
        <end position="295"/>
    </location>
</feature>
<feature type="compositionally biased region" description="Basic and acidic residues" evidence="5">
    <location>
        <begin position="170"/>
        <end position="193"/>
    </location>
</feature>
<dbReference type="Pfam" id="PF01167">
    <property type="entry name" value="Tub"/>
    <property type="match status" value="1"/>
</dbReference>
<dbReference type="InterPro" id="IPR025659">
    <property type="entry name" value="Tubby-like_C"/>
</dbReference>
<accession>A0A0X3NGD8</accession>
<dbReference type="InterPro" id="IPR000007">
    <property type="entry name" value="Tubby_C"/>
</dbReference>
<organism evidence="7">
    <name type="scientific">Schistocephalus solidus</name>
    <name type="common">Tapeworm</name>
    <dbReference type="NCBI Taxonomy" id="70667"/>
    <lineage>
        <taxon>Eukaryota</taxon>
        <taxon>Metazoa</taxon>
        <taxon>Spiralia</taxon>
        <taxon>Lophotrochozoa</taxon>
        <taxon>Platyhelminthes</taxon>
        <taxon>Cestoda</taxon>
        <taxon>Eucestoda</taxon>
        <taxon>Diphyllobothriidea</taxon>
        <taxon>Diphyllobothriidae</taxon>
        <taxon>Schistocephalus</taxon>
    </lineage>
</organism>
<dbReference type="SUPFAM" id="SSF54518">
    <property type="entry name" value="Tubby C-terminal domain-like"/>
    <property type="match status" value="1"/>
</dbReference>
<dbReference type="PROSITE" id="PS01200">
    <property type="entry name" value="TUB_1"/>
    <property type="match status" value="1"/>
</dbReference>
<dbReference type="AlphaFoldDB" id="A0A0X3NGD8"/>
<dbReference type="PROSITE" id="PS01201">
    <property type="entry name" value="TUB_2"/>
    <property type="match status" value="1"/>
</dbReference>
<dbReference type="GO" id="GO:0005737">
    <property type="term" value="C:cytoplasm"/>
    <property type="evidence" value="ECO:0007669"/>
    <property type="project" value="UniProtKB-SubCell"/>
</dbReference>
<dbReference type="PANTHER" id="PTHR16517">
    <property type="entry name" value="TUBBY-RELATED"/>
    <property type="match status" value="1"/>
</dbReference>
<dbReference type="PANTHER" id="PTHR16517:SF7">
    <property type="entry name" value="PROTEIN KING TUBBY"/>
    <property type="match status" value="1"/>
</dbReference>
<gene>
    <name evidence="7" type="primary">TUB</name>
    <name evidence="7" type="ORF">TR96217</name>
</gene>
<protein>
    <recommendedName>
        <fullName evidence="4">Tubby-like protein</fullName>
    </recommendedName>
</protein>
<proteinExistence type="inferred from homology"/>